<gene>
    <name evidence="1" type="ORF">ROHU_033488</name>
</gene>
<comment type="caution">
    <text evidence="1">The sequence shown here is derived from an EMBL/GenBank/DDBJ whole genome shotgun (WGS) entry which is preliminary data.</text>
</comment>
<accession>A0A498LD73</accession>
<reference evidence="1 2" key="1">
    <citation type="submission" date="2018-03" db="EMBL/GenBank/DDBJ databases">
        <title>Draft genome sequence of Rohu Carp (Labeo rohita).</title>
        <authorList>
            <person name="Das P."/>
            <person name="Kushwaha B."/>
            <person name="Joshi C.G."/>
            <person name="Kumar D."/>
            <person name="Nagpure N.S."/>
            <person name="Sahoo L."/>
            <person name="Das S.P."/>
            <person name="Bit A."/>
            <person name="Patnaik S."/>
            <person name="Meher P.K."/>
            <person name="Jayasankar P."/>
            <person name="Koringa P.G."/>
            <person name="Patel N.V."/>
            <person name="Hinsu A.T."/>
            <person name="Kumar R."/>
            <person name="Pandey M."/>
            <person name="Agarwal S."/>
            <person name="Srivastava S."/>
            <person name="Singh M."/>
            <person name="Iquebal M.A."/>
            <person name="Jaiswal S."/>
            <person name="Angadi U.B."/>
            <person name="Kumar N."/>
            <person name="Raza M."/>
            <person name="Shah T.M."/>
            <person name="Rai A."/>
            <person name="Jena J.K."/>
        </authorList>
    </citation>
    <scope>NUCLEOTIDE SEQUENCE [LARGE SCALE GENOMIC DNA]</scope>
    <source>
        <strain evidence="1">DASCIFA01</strain>
        <tissue evidence="1">Testis</tissue>
    </source>
</reference>
<organism evidence="1 2">
    <name type="scientific">Labeo rohita</name>
    <name type="common">Indian major carp</name>
    <name type="synonym">Cyprinus rohita</name>
    <dbReference type="NCBI Taxonomy" id="84645"/>
    <lineage>
        <taxon>Eukaryota</taxon>
        <taxon>Metazoa</taxon>
        <taxon>Chordata</taxon>
        <taxon>Craniata</taxon>
        <taxon>Vertebrata</taxon>
        <taxon>Euteleostomi</taxon>
        <taxon>Actinopterygii</taxon>
        <taxon>Neopterygii</taxon>
        <taxon>Teleostei</taxon>
        <taxon>Ostariophysi</taxon>
        <taxon>Cypriniformes</taxon>
        <taxon>Cyprinidae</taxon>
        <taxon>Labeoninae</taxon>
        <taxon>Labeonini</taxon>
        <taxon>Labeo</taxon>
    </lineage>
</organism>
<name>A0A498LD73_LABRO</name>
<proteinExistence type="predicted"/>
<keyword evidence="2" id="KW-1185">Reference proteome</keyword>
<dbReference type="AlphaFoldDB" id="A0A498LD73"/>
<sequence length="92" mass="10274">MQIRSYPELVEILQTMSQDPTDETAGGFGGTHNPLQGGMVCDKCKKFVFQVVLPFFQGPHDCQTCGSELRGSAILEKFGTNRWYHPANPRNL</sequence>
<evidence type="ECO:0000313" key="1">
    <source>
        <dbReference type="EMBL" id="RXN05343.1"/>
    </source>
</evidence>
<dbReference type="EMBL" id="QBIY01013407">
    <property type="protein sequence ID" value="RXN05343.1"/>
    <property type="molecule type" value="Genomic_DNA"/>
</dbReference>
<protein>
    <submittedName>
        <fullName evidence="1">Uncharacterized protein</fullName>
    </submittedName>
</protein>
<dbReference type="Proteomes" id="UP000290572">
    <property type="component" value="Unassembled WGS sequence"/>
</dbReference>
<evidence type="ECO:0000313" key="2">
    <source>
        <dbReference type="Proteomes" id="UP000290572"/>
    </source>
</evidence>